<evidence type="ECO:0000313" key="2">
    <source>
        <dbReference type="Proteomes" id="UP000729701"/>
    </source>
</evidence>
<comment type="caution">
    <text evidence="1">The sequence shown here is derived from an EMBL/GenBank/DDBJ whole genome shotgun (WGS) entry which is preliminary data.</text>
</comment>
<dbReference type="Proteomes" id="UP000729701">
    <property type="component" value="Unassembled WGS sequence"/>
</dbReference>
<sequence>MSNARSGINQEVNFFSLLSFLLNQPKPHKKKTYDYTDYVCGRDYVFELIEDKPNSGYMTCQSKGIKLGDRIILQNDSTIGLYEVEEIEYYSEPSDMWMALLTKVKS</sequence>
<evidence type="ECO:0000313" key="1">
    <source>
        <dbReference type="EMBL" id="MBW4668514.1"/>
    </source>
</evidence>
<dbReference type="AlphaFoldDB" id="A0A951QLM1"/>
<reference evidence="1" key="1">
    <citation type="submission" date="2021-05" db="EMBL/GenBank/DDBJ databases">
        <authorList>
            <person name="Pietrasiak N."/>
            <person name="Ward R."/>
            <person name="Stajich J.E."/>
            <person name="Kurbessoian T."/>
        </authorList>
    </citation>
    <scope>NUCLEOTIDE SEQUENCE</scope>
    <source>
        <strain evidence="1">GSE-NOS-MK-12-04C</strain>
    </source>
</reference>
<name>A0A951QLM1_9CYAN</name>
<protein>
    <submittedName>
        <fullName evidence="1">Uncharacterized protein</fullName>
    </submittedName>
</protein>
<accession>A0A951QLM1</accession>
<organism evidence="1 2">
    <name type="scientific">Cyanomargarita calcarea GSE-NOS-MK-12-04C</name>
    <dbReference type="NCBI Taxonomy" id="2839659"/>
    <lineage>
        <taxon>Bacteria</taxon>
        <taxon>Bacillati</taxon>
        <taxon>Cyanobacteriota</taxon>
        <taxon>Cyanophyceae</taxon>
        <taxon>Nostocales</taxon>
        <taxon>Cyanomargaritaceae</taxon>
        <taxon>Cyanomargarita</taxon>
    </lineage>
</organism>
<gene>
    <name evidence="1" type="ORF">KME60_14075</name>
</gene>
<reference evidence="1" key="2">
    <citation type="journal article" date="2022" name="Microbiol. Resour. Announc.">
        <title>Metagenome Sequencing to Explore Phylogenomics of Terrestrial Cyanobacteria.</title>
        <authorList>
            <person name="Ward R.D."/>
            <person name="Stajich J.E."/>
            <person name="Johansen J.R."/>
            <person name="Huntemann M."/>
            <person name="Clum A."/>
            <person name="Foster B."/>
            <person name="Foster B."/>
            <person name="Roux S."/>
            <person name="Palaniappan K."/>
            <person name="Varghese N."/>
            <person name="Mukherjee S."/>
            <person name="Reddy T.B.K."/>
            <person name="Daum C."/>
            <person name="Copeland A."/>
            <person name="Chen I.A."/>
            <person name="Ivanova N.N."/>
            <person name="Kyrpides N.C."/>
            <person name="Shapiro N."/>
            <person name="Eloe-Fadrosh E.A."/>
            <person name="Pietrasiak N."/>
        </authorList>
    </citation>
    <scope>NUCLEOTIDE SEQUENCE</scope>
    <source>
        <strain evidence="1">GSE-NOS-MK-12-04C</strain>
    </source>
</reference>
<proteinExistence type="predicted"/>
<dbReference type="EMBL" id="JAHHGZ010000013">
    <property type="protein sequence ID" value="MBW4668514.1"/>
    <property type="molecule type" value="Genomic_DNA"/>
</dbReference>